<gene>
    <name evidence="1" type="ORF">Hs30E_15060</name>
</gene>
<name>A0A6A0BE43_9LACT</name>
<keyword evidence="2" id="KW-1185">Reference proteome</keyword>
<accession>A0A6A0BE43</accession>
<evidence type="ECO:0000313" key="2">
    <source>
        <dbReference type="Proteomes" id="UP000480303"/>
    </source>
</evidence>
<evidence type="ECO:0000313" key="1">
    <source>
        <dbReference type="EMBL" id="GFH42955.1"/>
    </source>
</evidence>
<dbReference type="Gene3D" id="3.40.50.1820">
    <property type="entry name" value="alpha/beta hydrolase"/>
    <property type="match status" value="1"/>
</dbReference>
<dbReference type="EMBL" id="BLLI01000048">
    <property type="protein sequence ID" value="GFH42955.1"/>
    <property type="molecule type" value="Genomic_DNA"/>
</dbReference>
<reference evidence="1 2" key="1">
    <citation type="submission" date="2020-02" db="EMBL/GenBank/DDBJ databases">
        <title>Draft genome sequence of Lactococcus sp. Hs30E4-3.</title>
        <authorList>
            <person name="Noda S."/>
            <person name="Yuki M."/>
            <person name="Ohkuma M."/>
        </authorList>
    </citation>
    <scope>NUCLEOTIDE SEQUENCE [LARGE SCALE GENOMIC DNA]</scope>
    <source>
        <strain evidence="1 2">Hs30E4-3</strain>
    </source>
</reference>
<dbReference type="InterPro" id="IPR029058">
    <property type="entry name" value="AB_hydrolase_fold"/>
</dbReference>
<organism evidence="1 2">
    <name type="scientific">Pseudolactococcus hodotermopsidis</name>
    <dbReference type="NCBI Taxonomy" id="2709157"/>
    <lineage>
        <taxon>Bacteria</taxon>
        <taxon>Bacillati</taxon>
        <taxon>Bacillota</taxon>
        <taxon>Bacilli</taxon>
        <taxon>Lactobacillales</taxon>
        <taxon>Streptococcaceae</taxon>
        <taxon>Pseudolactococcus</taxon>
    </lineage>
</organism>
<dbReference type="AlphaFoldDB" id="A0A6A0BE43"/>
<comment type="caution">
    <text evidence="1">The sequence shown here is derived from an EMBL/GenBank/DDBJ whole genome shotgun (WGS) entry which is preliminary data.</text>
</comment>
<dbReference type="SUPFAM" id="SSF53474">
    <property type="entry name" value="alpha/beta-Hydrolases"/>
    <property type="match status" value="1"/>
</dbReference>
<dbReference type="Proteomes" id="UP000480303">
    <property type="component" value="Unassembled WGS sequence"/>
</dbReference>
<dbReference type="NCBIfam" id="NF033892">
    <property type="entry name" value="XcbB_CpsF_sero"/>
    <property type="match status" value="1"/>
</dbReference>
<dbReference type="RefSeq" id="WP_172209395.1">
    <property type="nucleotide sequence ID" value="NZ_BLLI01000048.1"/>
</dbReference>
<sequence>MTKIEFFEKFEDDVKSVQTFSRHNNFDNYTKAKNYARQGYTLDGYNEETGEYRFVKLENLELGLEKEGRLHYAITPPNYWEPVYELKLLVMFPYFYQLKDSATSARERYFGNGSIFPNLKNSVSRNTYILEIADSNLMSGSFFMNTPTYPDYISDVQKLIEKVYTDLGVERERVVLCGSSRGGTAALIHALIGGYPAVCNEPLLSIAYEYNNDFFLVRDDIPFDLTDYVRSLFEQNPSDKPITLLSSSNNAMTWSTYHGLDNPRLKLIDIRMNLDGLAGNQKHQKLTVRDNPYFYANMNKALESFNATYVTVKSEQLSQENFVFSMPMSTPHFDFNKEKEALVIACLPSETQGTDAGFVLREPFLEQVTYEIEVSVDTNQALKFELNNQLGASETLAFEVVAQVGNSYIQKAKIRPFANWFFLTLSSNDFEVGQKLIMNHFKIVEKDETQQSSSENFDFERPVTGAAWEVVPSDSLISYLLKDDSANHRLHFELSESIKKQKSQFEVSLSVKSSADVTDFGLLRFNGVSVKRSTQQNLIAGEVVTMTMVINLAALPATAIGISSYNVPIGTQIDIVDVSIRLLEGYAR</sequence>
<proteinExistence type="predicted"/>
<protein>
    <submittedName>
        <fullName evidence="1">Uncharacterized protein</fullName>
    </submittedName>
</protein>